<dbReference type="RefSeq" id="WP_006625822.1">
    <property type="nucleotide sequence ID" value="NZ_FO818640.1"/>
</dbReference>
<evidence type="ECO:0000256" key="1">
    <source>
        <dbReference type="ARBA" id="ARBA00022679"/>
    </source>
</evidence>
<feature type="domain" description="Glycosyl transferase family 1" evidence="2">
    <location>
        <begin position="204"/>
        <end position="359"/>
    </location>
</feature>
<protein>
    <submittedName>
        <fullName evidence="3">Glycosyl transferase, group 1</fullName>
    </submittedName>
</protein>
<dbReference type="InterPro" id="IPR001296">
    <property type="entry name" value="Glyco_trans_1"/>
</dbReference>
<dbReference type="PANTHER" id="PTHR46401:SF2">
    <property type="entry name" value="GLYCOSYLTRANSFERASE WBBK-RELATED"/>
    <property type="match status" value="1"/>
</dbReference>
<dbReference type="Gene3D" id="3.40.50.2000">
    <property type="entry name" value="Glycogen Phosphorylase B"/>
    <property type="match status" value="1"/>
</dbReference>
<dbReference type="SUPFAM" id="SSF53756">
    <property type="entry name" value="UDP-Glycosyltransferase/glycogen phosphorylase"/>
    <property type="match status" value="1"/>
</dbReference>
<dbReference type="EMBL" id="FO818640">
    <property type="protein sequence ID" value="CDM95002.1"/>
    <property type="molecule type" value="Genomic_DNA"/>
</dbReference>
<accession>A0A9P1KF15</accession>
<organism evidence="3 4">
    <name type="scientific">Limnospira indica PCC 8005</name>
    <dbReference type="NCBI Taxonomy" id="376219"/>
    <lineage>
        <taxon>Bacteria</taxon>
        <taxon>Bacillati</taxon>
        <taxon>Cyanobacteriota</taxon>
        <taxon>Cyanophyceae</taxon>
        <taxon>Oscillatoriophycideae</taxon>
        <taxon>Oscillatoriales</taxon>
        <taxon>Sirenicapillariaceae</taxon>
        <taxon>Limnospira</taxon>
    </lineage>
</organism>
<dbReference type="Pfam" id="PF00534">
    <property type="entry name" value="Glycos_transf_1"/>
    <property type="match status" value="1"/>
</dbReference>
<evidence type="ECO:0000259" key="2">
    <source>
        <dbReference type="Pfam" id="PF00534"/>
    </source>
</evidence>
<sequence length="400" mass="45373">MAKHYLFFTQKTLPQPNVASLVQVVHSANAAANLGYQTVLAYMSPQKSTFNPIGLMRPFNPQKPEPQLIEQYNIQEYLKVSPLPMPWPVNAKWGGKWTNSSTVVSKYYLPVHIKPDTKIVHTRDWNFAKAAIKHRLPVIYEQHHYDQKKFPPEIVRSPWFQIAVTVADTVKDNLIANGMPPEKTIKLHNGFNHLFICRHDQEAEEWRKKLIPNERNHLVVYSGGLYPFKGVDLLIDVAKKLPKIQFAFAGGNQSQVLEYQTKAKDNQVDNAVFLGFLPQDQLASLLQAADVLAHPHLMTEAATFTSPLKFFDYLASGTPIAASEIPPLREFKSSNIAVGWCEPDHPTVFAECIEKVLSTYPRKTGGYPETIEFATQFSCENRITKILSYVDESMRPELVN</sequence>
<dbReference type="PANTHER" id="PTHR46401">
    <property type="entry name" value="GLYCOSYLTRANSFERASE WBBK-RELATED"/>
    <property type="match status" value="1"/>
</dbReference>
<dbReference type="AlphaFoldDB" id="A0A9P1KF15"/>
<dbReference type="Proteomes" id="UP000032946">
    <property type="component" value="Chromosome"/>
</dbReference>
<gene>
    <name evidence="3" type="ORF">ARTHRO_30268</name>
</gene>
<evidence type="ECO:0000313" key="3">
    <source>
        <dbReference type="EMBL" id="CDM95002.1"/>
    </source>
</evidence>
<evidence type="ECO:0000313" key="4">
    <source>
        <dbReference type="Proteomes" id="UP000032946"/>
    </source>
</evidence>
<name>A0A9P1KF15_9CYAN</name>
<dbReference type="GO" id="GO:0016757">
    <property type="term" value="F:glycosyltransferase activity"/>
    <property type="evidence" value="ECO:0007669"/>
    <property type="project" value="InterPro"/>
</dbReference>
<dbReference type="GO" id="GO:0009103">
    <property type="term" value="P:lipopolysaccharide biosynthetic process"/>
    <property type="evidence" value="ECO:0007669"/>
    <property type="project" value="TreeGrafter"/>
</dbReference>
<keyword evidence="4" id="KW-1185">Reference proteome</keyword>
<reference evidence="3 4" key="1">
    <citation type="submission" date="2014-02" db="EMBL/GenBank/DDBJ databases">
        <authorList>
            <person name="Genoscope - CEA"/>
        </authorList>
    </citation>
    <scope>NUCLEOTIDE SEQUENCE [LARGE SCALE GENOMIC DNA]</scope>
    <source>
        <strain evidence="3 4">PCC 8005</strain>
    </source>
</reference>
<keyword evidence="1 3" id="KW-0808">Transferase</keyword>
<proteinExistence type="predicted"/>